<proteinExistence type="predicted"/>
<accession>A0AC61N3L2</accession>
<reference evidence="1" key="1">
    <citation type="submission" date="2021-01" db="EMBL/GenBank/DDBJ databases">
        <title>Complete genome sequence of Clostridiales bacterium R-7.</title>
        <authorList>
            <person name="Mahoney-Kurpe S.C."/>
            <person name="Palevich N."/>
            <person name="Koike S."/>
            <person name="Moon C.D."/>
            <person name="Attwood G.T."/>
        </authorList>
    </citation>
    <scope>NUCLEOTIDE SEQUENCE</scope>
    <source>
        <strain evidence="1">R-7</strain>
    </source>
</reference>
<keyword evidence="2" id="KW-1185">Reference proteome</keyword>
<protein>
    <submittedName>
        <fullName evidence="1">Uncharacterized protein</fullName>
    </submittedName>
</protein>
<organism evidence="1 2">
    <name type="scientific">Aristaeella hokkaidonensis</name>
    <dbReference type="NCBI Taxonomy" id="3046382"/>
    <lineage>
        <taxon>Bacteria</taxon>
        <taxon>Bacillati</taxon>
        <taxon>Bacillota</taxon>
        <taxon>Clostridia</taxon>
        <taxon>Eubacteriales</taxon>
        <taxon>Aristaeellaceae</taxon>
        <taxon>Aristaeella</taxon>
    </lineage>
</organism>
<sequence>MKNCKKIMALLCAMIFCLSCTYCLAEEEAAATPDFYETGLKVVSVMNEMVQSRDYLEIFMSASANLDTLETTFNTGDYDKPVAVYSLKQADPMGWLKMMMSESEQEKFNALSPALQEQLLARASGITALSNIINGQKGVDILSLTSALQAIMNMPELEIEEPVYYLFLFEKGVPVLVTLSWHHATGMFLVLSEAEAESQETIQALLQPLGIEMSPVDIPAQ</sequence>
<gene>
    <name evidence="1" type="ORF">JYE49_02010</name>
</gene>
<dbReference type="Proteomes" id="UP000682782">
    <property type="component" value="Chromosome"/>
</dbReference>
<name>A0AC61N3L2_9FIRM</name>
<evidence type="ECO:0000313" key="1">
    <source>
        <dbReference type="EMBL" id="QUC67500.1"/>
    </source>
</evidence>
<evidence type="ECO:0000313" key="2">
    <source>
        <dbReference type="Proteomes" id="UP000682782"/>
    </source>
</evidence>
<dbReference type="EMBL" id="CP068393">
    <property type="protein sequence ID" value="QUC67500.1"/>
    <property type="molecule type" value="Genomic_DNA"/>
</dbReference>